<accession>A0AAE0ZG46</accession>
<gene>
    <name evidence="1" type="ORF">RRG08_048864</name>
</gene>
<dbReference type="AlphaFoldDB" id="A0AAE0ZG46"/>
<organism evidence="1 2">
    <name type="scientific">Elysia crispata</name>
    <name type="common">lettuce slug</name>
    <dbReference type="NCBI Taxonomy" id="231223"/>
    <lineage>
        <taxon>Eukaryota</taxon>
        <taxon>Metazoa</taxon>
        <taxon>Spiralia</taxon>
        <taxon>Lophotrochozoa</taxon>
        <taxon>Mollusca</taxon>
        <taxon>Gastropoda</taxon>
        <taxon>Heterobranchia</taxon>
        <taxon>Euthyneura</taxon>
        <taxon>Panpulmonata</taxon>
        <taxon>Sacoglossa</taxon>
        <taxon>Placobranchoidea</taxon>
        <taxon>Plakobranchidae</taxon>
        <taxon>Elysia</taxon>
    </lineage>
</organism>
<dbReference type="EMBL" id="JAWDGP010004031">
    <property type="protein sequence ID" value="KAK3768678.1"/>
    <property type="molecule type" value="Genomic_DNA"/>
</dbReference>
<reference evidence="1" key="1">
    <citation type="journal article" date="2023" name="G3 (Bethesda)">
        <title>A reference genome for the long-term kleptoplast-retaining sea slug Elysia crispata morphotype clarki.</title>
        <authorList>
            <person name="Eastman K.E."/>
            <person name="Pendleton A.L."/>
            <person name="Shaikh M.A."/>
            <person name="Suttiyut T."/>
            <person name="Ogas R."/>
            <person name="Tomko P."/>
            <person name="Gavelis G."/>
            <person name="Widhalm J.R."/>
            <person name="Wisecaver J.H."/>
        </authorList>
    </citation>
    <scope>NUCLEOTIDE SEQUENCE</scope>
    <source>
        <strain evidence="1">ECLA1</strain>
    </source>
</reference>
<evidence type="ECO:0000313" key="2">
    <source>
        <dbReference type="Proteomes" id="UP001283361"/>
    </source>
</evidence>
<keyword evidence="2" id="KW-1185">Reference proteome</keyword>
<protein>
    <submittedName>
        <fullName evidence="1">Uncharacterized protein</fullName>
    </submittedName>
</protein>
<evidence type="ECO:0000313" key="1">
    <source>
        <dbReference type="EMBL" id="KAK3768678.1"/>
    </source>
</evidence>
<proteinExistence type="predicted"/>
<sequence>LSELQSRDWGNLEPCVMGLDPPGACYPGSGSVDQFVLVQTDLGSKRDLLKFSIGHR</sequence>
<dbReference type="Proteomes" id="UP001283361">
    <property type="component" value="Unassembled WGS sequence"/>
</dbReference>
<name>A0AAE0ZG46_9GAST</name>
<comment type="caution">
    <text evidence="1">The sequence shown here is derived from an EMBL/GenBank/DDBJ whole genome shotgun (WGS) entry which is preliminary data.</text>
</comment>
<feature type="non-terminal residue" evidence="1">
    <location>
        <position position="1"/>
    </location>
</feature>